<dbReference type="EMBL" id="JAENIJ010000013">
    <property type="protein sequence ID" value="MBK1882672.1"/>
    <property type="molecule type" value="Genomic_DNA"/>
</dbReference>
<evidence type="ECO:0000313" key="3">
    <source>
        <dbReference type="EMBL" id="MBK1882672.1"/>
    </source>
</evidence>
<organism evidence="3 4">
    <name type="scientific">Luteolibacter pohnpeiensis</name>
    <dbReference type="NCBI Taxonomy" id="454153"/>
    <lineage>
        <taxon>Bacteria</taxon>
        <taxon>Pseudomonadati</taxon>
        <taxon>Verrucomicrobiota</taxon>
        <taxon>Verrucomicrobiia</taxon>
        <taxon>Verrucomicrobiales</taxon>
        <taxon>Verrucomicrobiaceae</taxon>
        <taxon>Luteolibacter</taxon>
    </lineage>
</organism>
<dbReference type="AlphaFoldDB" id="A0A934SAK0"/>
<sequence>MKARLTKTLTVSAMLLSLSLASQAKPDSGKGNKGKGKSAPSSHAVKHDNGSSKSSKGNDSHDRKIVTPSKKQDDHRDDHKFTKFRDSDRTTIVQYFSKYRDNDHGLPPGLAKNLHRGKSLPPGWQDKVAPGYRIQDDWWPLFTLVPSDWFPGLQLETGIRLYQYNDRLVRVYEPTHEVIDVVIIPTIRF</sequence>
<name>A0A934SAK0_9BACT</name>
<feature type="compositionally biased region" description="Basic and acidic residues" evidence="1">
    <location>
        <begin position="45"/>
        <end position="82"/>
    </location>
</feature>
<feature type="chain" id="PRO_5036767288" description="RcnB family protein" evidence="2">
    <location>
        <begin position="25"/>
        <end position="189"/>
    </location>
</feature>
<reference evidence="3" key="1">
    <citation type="submission" date="2021-01" db="EMBL/GenBank/DDBJ databases">
        <title>Modified the classification status of verrucomicrobia.</title>
        <authorList>
            <person name="Feng X."/>
        </authorList>
    </citation>
    <scope>NUCLEOTIDE SEQUENCE</scope>
    <source>
        <strain evidence="3">KCTC 22041</strain>
    </source>
</reference>
<evidence type="ECO:0008006" key="5">
    <source>
        <dbReference type="Google" id="ProtNLM"/>
    </source>
</evidence>
<proteinExistence type="predicted"/>
<comment type="caution">
    <text evidence="3">The sequence shown here is derived from an EMBL/GenBank/DDBJ whole genome shotgun (WGS) entry which is preliminary data.</text>
</comment>
<feature type="region of interest" description="Disordered" evidence="1">
    <location>
        <begin position="20"/>
        <end position="82"/>
    </location>
</feature>
<protein>
    <recommendedName>
        <fullName evidence="5">RcnB family protein</fullName>
    </recommendedName>
</protein>
<evidence type="ECO:0000256" key="1">
    <source>
        <dbReference type="SAM" id="MobiDB-lite"/>
    </source>
</evidence>
<gene>
    <name evidence="3" type="ORF">JIN85_09605</name>
</gene>
<evidence type="ECO:0000313" key="4">
    <source>
        <dbReference type="Proteomes" id="UP000603141"/>
    </source>
</evidence>
<accession>A0A934SAK0</accession>
<keyword evidence="2" id="KW-0732">Signal</keyword>
<feature type="signal peptide" evidence="2">
    <location>
        <begin position="1"/>
        <end position="24"/>
    </location>
</feature>
<keyword evidence="4" id="KW-1185">Reference proteome</keyword>
<evidence type="ECO:0000256" key="2">
    <source>
        <dbReference type="SAM" id="SignalP"/>
    </source>
</evidence>
<dbReference type="Proteomes" id="UP000603141">
    <property type="component" value="Unassembled WGS sequence"/>
</dbReference>
<dbReference type="RefSeq" id="WP_200270033.1">
    <property type="nucleotide sequence ID" value="NZ_JAENIJ010000013.1"/>
</dbReference>
<dbReference type="Gene3D" id="3.10.450.160">
    <property type="entry name" value="inner membrane protein cigr"/>
    <property type="match status" value="1"/>
</dbReference>